<reference evidence="2 3" key="1">
    <citation type="submission" date="2020-03" db="EMBL/GenBank/DDBJ databases">
        <title>Hydrogenophaga sp. nov. isolated from cyanobacterial mat.</title>
        <authorList>
            <person name="Thorat V."/>
            <person name="Kirdat K."/>
            <person name="Tiwarekar B."/>
            <person name="Costa E.D."/>
            <person name="Yadav A."/>
        </authorList>
    </citation>
    <scope>NUCLEOTIDE SEQUENCE [LARGE SCALE GENOMIC DNA]</scope>
    <source>
        <strain evidence="2 3">BA0156</strain>
    </source>
</reference>
<protein>
    <submittedName>
        <fullName evidence="2">Glycosyltransferase</fullName>
    </submittedName>
</protein>
<dbReference type="InterPro" id="IPR001173">
    <property type="entry name" value="Glyco_trans_2-like"/>
</dbReference>
<evidence type="ECO:0000259" key="1">
    <source>
        <dbReference type="Pfam" id="PF00535"/>
    </source>
</evidence>
<dbReference type="PANTHER" id="PTHR43685">
    <property type="entry name" value="GLYCOSYLTRANSFERASE"/>
    <property type="match status" value="1"/>
</dbReference>
<keyword evidence="2" id="KW-0808">Transferase</keyword>
<name>A0A6G8IL87_9BURK</name>
<dbReference type="InterPro" id="IPR029044">
    <property type="entry name" value="Nucleotide-diphossugar_trans"/>
</dbReference>
<feature type="domain" description="Glycosyltransferase 2-like" evidence="1">
    <location>
        <begin position="4"/>
        <end position="141"/>
    </location>
</feature>
<accession>A0A6G8IL87</accession>
<dbReference type="AlphaFoldDB" id="A0A6G8IL87"/>
<evidence type="ECO:0000313" key="2">
    <source>
        <dbReference type="EMBL" id="QIM53977.1"/>
    </source>
</evidence>
<dbReference type="PANTHER" id="PTHR43685:SF11">
    <property type="entry name" value="GLYCOSYLTRANSFERASE TAGX-RELATED"/>
    <property type="match status" value="1"/>
</dbReference>
<dbReference type="Proteomes" id="UP000503162">
    <property type="component" value="Chromosome"/>
</dbReference>
<proteinExistence type="predicted"/>
<dbReference type="InterPro" id="IPR050834">
    <property type="entry name" value="Glycosyltransf_2"/>
</dbReference>
<dbReference type="RefSeq" id="WP_166229507.1">
    <property type="nucleotide sequence ID" value="NZ_CP049989.1"/>
</dbReference>
<dbReference type="KEGG" id="hcz:G9Q37_18335"/>
<dbReference type="CDD" id="cd06433">
    <property type="entry name" value="GT_2_WfgS_like"/>
    <property type="match status" value="1"/>
</dbReference>
<organism evidence="2 3">
    <name type="scientific">Hydrogenophaga crocea</name>
    <dbReference type="NCBI Taxonomy" id="2716225"/>
    <lineage>
        <taxon>Bacteria</taxon>
        <taxon>Pseudomonadati</taxon>
        <taxon>Pseudomonadota</taxon>
        <taxon>Betaproteobacteria</taxon>
        <taxon>Burkholderiales</taxon>
        <taxon>Comamonadaceae</taxon>
        <taxon>Hydrogenophaga</taxon>
    </lineage>
</organism>
<dbReference type="EMBL" id="CP049989">
    <property type="protein sequence ID" value="QIM53977.1"/>
    <property type="molecule type" value="Genomic_DNA"/>
</dbReference>
<dbReference type="GO" id="GO:0016740">
    <property type="term" value="F:transferase activity"/>
    <property type="evidence" value="ECO:0007669"/>
    <property type="project" value="UniProtKB-KW"/>
</dbReference>
<evidence type="ECO:0000313" key="3">
    <source>
        <dbReference type="Proteomes" id="UP000503162"/>
    </source>
</evidence>
<sequence>MKITVITVAYNSAATIGDTLDSVARQSYSDKEHLVIDGASKDDTVAVARAHSTPDTVIVSEPDKGIYDAMNKGFRLARGEVIGFLNADDLFADNEVLARVSTAFEDPSVEACFGDLVYVTGNNDRVVRYWKSRPYRKGSFARGWCPAHPTFYIRRSALERLGPFDLTYRLAADTEFMIRYLERSGVRSVYIPQVQVRMRVGGATNRSLGNIAKQNLEIFDALEKNRISYSRLVFFVRKVASRVWQRWASSRAGV</sequence>
<dbReference type="SUPFAM" id="SSF53448">
    <property type="entry name" value="Nucleotide-diphospho-sugar transferases"/>
    <property type="match status" value="1"/>
</dbReference>
<keyword evidence="3" id="KW-1185">Reference proteome</keyword>
<gene>
    <name evidence="2" type="ORF">G9Q37_18335</name>
</gene>
<dbReference type="Gene3D" id="3.90.550.10">
    <property type="entry name" value="Spore Coat Polysaccharide Biosynthesis Protein SpsA, Chain A"/>
    <property type="match status" value="1"/>
</dbReference>
<dbReference type="Pfam" id="PF00535">
    <property type="entry name" value="Glycos_transf_2"/>
    <property type="match status" value="1"/>
</dbReference>